<dbReference type="AlphaFoldDB" id="A0AAN9V7F5"/>
<accession>A0AAN9V7F5</accession>
<evidence type="ECO:0000313" key="1">
    <source>
        <dbReference type="EMBL" id="KAK7789759.1"/>
    </source>
</evidence>
<sequence length="48" mass="5539">MANSLEVVQRRQKDYLQSDEDISGYEEEFESLFKEMQAIGYGCSAQKS</sequence>
<organism evidence="1 2">
    <name type="scientific">Gryllus longicercus</name>
    <dbReference type="NCBI Taxonomy" id="2509291"/>
    <lineage>
        <taxon>Eukaryota</taxon>
        <taxon>Metazoa</taxon>
        <taxon>Ecdysozoa</taxon>
        <taxon>Arthropoda</taxon>
        <taxon>Hexapoda</taxon>
        <taxon>Insecta</taxon>
        <taxon>Pterygota</taxon>
        <taxon>Neoptera</taxon>
        <taxon>Polyneoptera</taxon>
        <taxon>Orthoptera</taxon>
        <taxon>Ensifera</taxon>
        <taxon>Gryllidea</taxon>
        <taxon>Grylloidea</taxon>
        <taxon>Gryllidae</taxon>
        <taxon>Gryllinae</taxon>
        <taxon>Gryllus</taxon>
    </lineage>
</organism>
<proteinExistence type="predicted"/>
<reference evidence="1 2" key="1">
    <citation type="submission" date="2024-03" db="EMBL/GenBank/DDBJ databases">
        <title>The genome assembly and annotation of the cricket Gryllus longicercus Weissman &amp; Gray.</title>
        <authorList>
            <person name="Szrajer S."/>
            <person name="Gray D."/>
            <person name="Ylla G."/>
        </authorList>
    </citation>
    <scope>NUCLEOTIDE SEQUENCE [LARGE SCALE GENOMIC DNA]</scope>
    <source>
        <strain evidence="1">DAG 2021-001</strain>
        <tissue evidence="1">Whole body minus gut</tissue>
    </source>
</reference>
<name>A0AAN9V7F5_9ORTH</name>
<comment type="caution">
    <text evidence="1">The sequence shown here is derived from an EMBL/GenBank/DDBJ whole genome shotgun (WGS) entry which is preliminary data.</text>
</comment>
<protein>
    <submittedName>
        <fullName evidence="1">Uncharacterized protein</fullName>
    </submittedName>
</protein>
<keyword evidence="2" id="KW-1185">Reference proteome</keyword>
<dbReference type="EMBL" id="JAZDUA010000710">
    <property type="protein sequence ID" value="KAK7789759.1"/>
    <property type="molecule type" value="Genomic_DNA"/>
</dbReference>
<gene>
    <name evidence="1" type="ORF">R5R35_013929</name>
</gene>
<dbReference type="Proteomes" id="UP001378592">
    <property type="component" value="Unassembled WGS sequence"/>
</dbReference>
<evidence type="ECO:0000313" key="2">
    <source>
        <dbReference type="Proteomes" id="UP001378592"/>
    </source>
</evidence>